<dbReference type="GO" id="GO:0016887">
    <property type="term" value="F:ATP hydrolysis activity"/>
    <property type="evidence" value="ECO:0007669"/>
    <property type="project" value="InterPro"/>
</dbReference>
<feature type="transmembrane region" description="Helical" evidence="8">
    <location>
        <begin position="160"/>
        <end position="178"/>
    </location>
</feature>
<dbReference type="GO" id="GO:0005524">
    <property type="term" value="F:ATP binding"/>
    <property type="evidence" value="ECO:0007669"/>
    <property type="project" value="UniProtKB-KW"/>
</dbReference>
<dbReference type="Gene3D" id="1.20.1560.10">
    <property type="entry name" value="ABC transporter type 1, transmembrane domain"/>
    <property type="match status" value="1"/>
</dbReference>
<evidence type="ECO:0000256" key="2">
    <source>
        <dbReference type="ARBA" id="ARBA00022448"/>
    </source>
</evidence>
<feature type="domain" description="ABC transmembrane type-1" evidence="10">
    <location>
        <begin position="2"/>
        <end position="301"/>
    </location>
</feature>
<comment type="subcellular location">
    <subcellularLocation>
        <location evidence="1">Membrane</location>
        <topology evidence="1">Multi-pass membrane protein</topology>
    </subcellularLocation>
</comment>
<dbReference type="InterPro" id="IPR017871">
    <property type="entry name" value="ABC_transporter-like_CS"/>
</dbReference>
<dbReference type="PROSITE" id="PS00211">
    <property type="entry name" value="ABC_TRANSPORTER_1"/>
    <property type="match status" value="1"/>
</dbReference>
<evidence type="ECO:0000259" key="9">
    <source>
        <dbReference type="PROSITE" id="PS50893"/>
    </source>
</evidence>
<accession>A0A381V7Z1</accession>
<dbReference type="Pfam" id="PF00005">
    <property type="entry name" value="ABC_tran"/>
    <property type="match status" value="1"/>
</dbReference>
<evidence type="ECO:0000313" key="11">
    <source>
        <dbReference type="EMBL" id="SVA35413.1"/>
    </source>
</evidence>
<organism evidence="11">
    <name type="scientific">marine metagenome</name>
    <dbReference type="NCBI Taxonomy" id="408172"/>
    <lineage>
        <taxon>unclassified sequences</taxon>
        <taxon>metagenomes</taxon>
        <taxon>ecological metagenomes</taxon>
    </lineage>
</organism>
<proteinExistence type="predicted"/>
<evidence type="ECO:0000256" key="1">
    <source>
        <dbReference type="ARBA" id="ARBA00004141"/>
    </source>
</evidence>
<dbReference type="Gene3D" id="3.40.50.300">
    <property type="entry name" value="P-loop containing nucleotide triphosphate hydrolases"/>
    <property type="match status" value="1"/>
</dbReference>
<dbReference type="Pfam" id="PF00664">
    <property type="entry name" value="ABC_membrane"/>
    <property type="match status" value="1"/>
</dbReference>
<evidence type="ECO:0000256" key="8">
    <source>
        <dbReference type="SAM" id="Phobius"/>
    </source>
</evidence>
<keyword evidence="5" id="KW-0067">ATP-binding</keyword>
<protein>
    <recommendedName>
        <fullName evidence="12">ABC transporter permease</fullName>
    </recommendedName>
</protein>
<dbReference type="GO" id="GO:0016020">
    <property type="term" value="C:membrane"/>
    <property type="evidence" value="ECO:0007669"/>
    <property type="project" value="UniProtKB-SubCell"/>
</dbReference>
<evidence type="ECO:0000256" key="4">
    <source>
        <dbReference type="ARBA" id="ARBA00022741"/>
    </source>
</evidence>
<dbReference type="InterPro" id="IPR027417">
    <property type="entry name" value="P-loop_NTPase"/>
</dbReference>
<keyword evidence="2" id="KW-0813">Transport</keyword>
<evidence type="ECO:0000259" key="10">
    <source>
        <dbReference type="PROSITE" id="PS50929"/>
    </source>
</evidence>
<dbReference type="PANTHER" id="PTHR43394:SF1">
    <property type="entry name" value="ATP-BINDING CASSETTE SUB-FAMILY B MEMBER 10, MITOCHONDRIAL"/>
    <property type="match status" value="1"/>
</dbReference>
<dbReference type="AlphaFoldDB" id="A0A381V7Z1"/>
<feature type="domain" description="ABC transporter" evidence="9">
    <location>
        <begin position="361"/>
        <end position="599"/>
    </location>
</feature>
<reference evidence="11" key="1">
    <citation type="submission" date="2018-05" db="EMBL/GenBank/DDBJ databases">
        <authorList>
            <person name="Lanie J.A."/>
            <person name="Ng W.-L."/>
            <person name="Kazmierczak K.M."/>
            <person name="Andrzejewski T.M."/>
            <person name="Davidsen T.M."/>
            <person name="Wayne K.J."/>
            <person name="Tettelin H."/>
            <person name="Glass J.I."/>
            <person name="Rusch D."/>
            <person name="Podicherti R."/>
            <person name="Tsui H.-C.T."/>
            <person name="Winkler M.E."/>
        </authorList>
    </citation>
    <scope>NUCLEOTIDE SEQUENCE</scope>
</reference>
<evidence type="ECO:0000256" key="3">
    <source>
        <dbReference type="ARBA" id="ARBA00022692"/>
    </source>
</evidence>
<dbReference type="InterPro" id="IPR036640">
    <property type="entry name" value="ABC1_TM_sf"/>
</dbReference>
<dbReference type="PROSITE" id="PS50929">
    <property type="entry name" value="ABC_TM1F"/>
    <property type="match status" value="1"/>
</dbReference>
<evidence type="ECO:0008006" key="12">
    <source>
        <dbReference type="Google" id="ProtNLM"/>
    </source>
</evidence>
<dbReference type="CDD" id="cd18552">
    <property type="entry name" value="ABC_6TM_MsbA_like"/>
    <property type="match status" value="1"/>
</dbReference>
<evidence type="ECO:0000256" key="5">
    <source>
        <dbReference type="ARBA" id="ARBA00022840"/>
    </source>
</evidence>
<dbReference type="SUPFAM" id="SSF90123">
    <property type="entry name" value="ABC transporter transmembrane region"/>
    <property type="match status" value="1"/>
</dbReference>
<dbReference type="InterPro" id="IPR003439">
    <property type="entry name" value="ABC_transporter-like_ATP-bd"/>
</dbReference>
<dbReference type="PROSITE" id="PS50893">
    <property type="entry name" value="ABC_TRANSPORTER_2"/>
    <property type="match status" value="1"/>
</dbReference>
<keyword evidence="4" id="KW-0547">Nucleotide-binding</keyword>
<dbReference type="InterPro" id="IPR003593">
    <property type="entry name" value="AAA+_ATPase"/>
</dbReference>
<keyword evidence="3 8" id="KW-0812">Transmembrane</keyword>
<dbReference type="PANTHER" id="PTHR43394">
    <property type="entry name" value="ATP-DEPENDENT PERMEASE MDL1, MITOCHONDRIAL"/>
    <property type="match status" value="1"/>
</dbReference>
<evidence type="ECO:0000256" key="7">
    <source>
        <dbReference type="ARBA" id="ARBA00023136"/>
    </source>
</evidence>
<evidence type="ECO:0000256" key="6">
    <source>
        <dbReference type="ARBA" id="ARBA00022989"/>
    </source>
</evidence>
<dbReference type="InterPro" id="IPR039421">
    <property type="entry name" value="Type_1_exporter"/>
</dbReference>
<gene>
    <name evidence="11" type="ORF">METZ01_LOCUS88267</name>
</gene>
<sequence length="611" mass="66015">MIAAVAAMFGVAIATVGIISLLEPILDGGFLQPIEVIEGLPVDETLQTSVTTEDLLRLAGSLVILYALLGIARFLSAYLMGAVGFSMVRDLRCDLFRHLELLPLDFHSQHSTGGLMSRVTADVLAVQEVLSRVVVDILRDGLTVIGLVGLMFWLDWRLAVAVIIGAPALVSVITRLGGRLRDASRDTQEGLGEASTLLQETLTGIRIVKAFSMEEFEAEKFRRAANRLFRHSTRALRLASISSPLMELIAAVGGAAVLLYGAFQIQQGALTTGQLFTFLAAAFTTYSPIRRLGAASARVQAAAAASDRIFEILDARVEVGYADVEDDDVSQVTLPTSPNNVTEASGRVCGSFPVPEIVDGFSFENVRFAYCDVEGELQDVLHGVSFEIPAGSAVALVGSSGAGKSTIANLIPRFYDPSAGVVKIDGIDLRDLHIANLRDKIGIVTQETILFNDTVRNNIAYGRPLVSMEVVEQAARTALADSFIDELPQGYETVLGERGLMLSGGQRQRIAIARALLKNAPILILDEATSNLDERSERQVQEALANLMEGRTTLIIAHRLTTVRRADLIIVLDRGRILETGTHQELLARPGPYKDLYSLQFTDVVDMARGS</sequence>
<feature type="transmembrane region" description="Helical" evidence="8">
    <location>
        <begin position="63"/>
        <end position="88"/>
    </location>
</feature>
<dbReference type="InterPro" id="IPR011527">
    <property type="entry name" value="ABC1_TM_dom"/>
</dbReference>
<dbReference type="GO" id="GO:0015421">
    <property type="term" value="F:ABC-type oligopeptide transporter activity"/>
    <property type="evidence" value="ECO:0007669"/>
    <property type="project" value="TreeGrafter"/>
</dbReference>
<dbReference type="FunFam" id="3.40.50.300:FF:000287">
    <property type="entry name" value="Multidrug ABC transporter ATP-binding protein"/>
    <property type="match status" value="1"/>
</dbReference>
<dbReference type="SUPFAM" id="SSF52540">
    <property type="entry name" value="P-loop containing nucleoside triphosphate hydrolases"/>
    <property type="match status" value="1"/>
</dbReference>
<dbReference type="EMBL" id="UINC01007861">
    <property type="protein sequence ID" value="SVA35413.1"/>
    <property type="molecule type" value="Genomic_DNA"/>
</dbReference>
<keyword evidence="7 8" id="KW-0472">Membrane</keyword>
<name>A0A381V7Z1_9ZZZZ</name>
<feature type="transmembrane region" description="Helical" evidence="8">
    <location>
        <begin position="244"/>
        <end position="263"/>
    </location>
</feature>
<keyword evidence="6 8" id="KW-1133">Transmembrane helix</keyword>
<dbReference type="SMART" id="SM00382">
    <property type="entry name" value="AAA"/>
    <property type="match status" value="1"/>
</dbReference>